<dbReference type="Proteomes" id="UP000078459">
    <property type="component" value="Unassembled WGS sequence"/>
</dbReference>
<comment type="caution">
    <text evidence="2">The sequence shown here is derived from an EMBL/GenBank/DDBJ whole genome shotgun (WGS) entry which is preliminary data.</text>
</comment>
<name>A0A179DCS6_9SPHI</name>
<evidence type="ECO:0008006" key="4">
    <source>
        <dbReference type="Google" id="ProtNLM"/>
    </source>
</evidence>
<dbReference type="Pfam" id="PF08811">
    <property type="entry name" value="DUF1800"/>
    <property type="match status" value="1"/>
</dbReference>
<keyword evidence="1" id="KW-0472">Membrane</keyword>
<keyword evidence="1" id="KW-1133">Transmembrane helix</keyword>
<evidence type="ECO:0000256" key="1">
    <source>
        <dbReference type="SAM" id="Phobius"/>
    </source>
</evidence>
<sequence length="647" mass="73069">MKALLKFFYIPLIALSGLIFFSSFLSSNSDALTSAYKKARLTDREAALHLLNRFTYGVRSQDIDNALKMGLNNWLNDQLKGNLNDDDLQNRLKSYDAINLSNAEVEETYPKGAKILRMAIKDGFIDKDSVNKGDKKEYREKLQAYMQQKGLKPQQELYRQFISQKILRATYSNNQLREVLTDFWFNHFNVSLTKPDCAMYIPAYERDVIRPNVFGKFDNLLISTTKSPAMLYYLDNFSSQANESEQQQNMMGMMEKRVGNDKNKLAALEKLKKSKKAQGLNENYAREVMELHTLGVDGGYTQTDVTQAARVLTGWTINPTDNDGYGGAFQKIIDKVGKDKLEEKGFVFDGDFLFAENRHDTGDKIVLGKKFSNNGYKEGVDLLEMLAHNPSTAKFITTKIAVRFVGDNPSKTIIDKMTKTFLSKDGDIKQILLTMVEAPEFWSKDALREKTKSPFELAISSVRSLDADLVQPYQLYGWINKMGQKMYYYQAPTGFPDRAQYWINTGALLNRMNFGLALASQKIQGVKINLASLNNNHEPESSEAALKTYGKIIMPDRNLDETVKRLTPLLTDPDLVKKIDNAASKNTAPTSISESNEDMMMSNTETAVKPKGNKKYGNTANQKSFGDNSMLAQVVGVIIGSPEFQKR</sequence>
<organism evidence="2 3">
    <name type="scientific">Pedobacter psychrophilus</name>
    <dbReference type="NCBI Taxonomy" id="1826909"/>
    <lineage>
        <taxon>Bacteria</taxon>
        <taxon>Pseudomonadati</taxon>
        <taxon>Bacteroidota</taxon>
        <taxon>Sphingobacteriia</taxon>
        <taxon>Sphingobacteriales</taxon>
        <taxon>Sphingobacteriaceae</taxon>
        <taxon>Pedobacter</taxon>
    </lineage>
</organism>
<dbReference type="STRING" id="1826909.A5893_12070"/>
<dbReference type="RefSeq" id="WP_068822931.1">
    <property type="nucleotide sequence ID" value="NZ_LWHJ01000029.1"/>
</dbReference>
<reference evidence="2 3" key="1">
    <citation type="submission" date="2016-04" db="EMBL/GenBank/DDBJ databases">
        <authorList>
            <person name="Evans L.H."/>
            <person name="Alamgir A."/>
            <person name="Owens N."/>
            <person name="Weber N.D."/>
            <person name="Virtaneva K."/>
            <person name="Barbian K."/>
            <person name="Babar A."/>
            <person name="Rosenke K."/>
        </authorList>
    </citation>
    <scope>NUCLEOTIDE SEQUENCE [LARGE SCALE GENOMIC DNA]</scope>
    <source>
        <strain evidence="2 3">CCM 8644</strain>
    </source>
</reference>
<reference evidence="2 3" key="2">
    <citation type="submission" date="2016-06" db="EMBL/GenBank/DDBJ databases">
        <title>Pedobacter psychrophilus sp. nov., isolated from Antarctic fragmentary rock.</title>
        <authorList>
            <person name="Svec P."/>
        </authorList>
    </citation>
    <scope>NUCLEOTIDE SEQUENCE [LARGE SCALE GENOMIC DNA]</scope>
    <source>
        <strain evidence="2 3">CCM 8644</strain>
    </source>
</reference>
<accession>A0A179DCS6</accession>
<dbReference type="EMBL" id="LWHJ01000029">
    <property type="protein sequence ID" value="OAQ38778.1"/>
    <property type="molecule type" value="Genomic_DNA"/>
</dbReference>
<proteinExistence type="predicted"/>
<evidence type="ECO:0000313" key="3">
    <source>
        <dbReference type="Proteomes" id="UP000078459"/>
    </source>
</evidence>
<protein>
    <recommendedName>
        <fullName evidence="4">DUF1800 domain-containing protein</fullName>
    </recommendedName>
</protein>
<keyword evidence="3" id="KW-1185">Reference proteome</keyword>
<dbReference type="InterPro" id="IPR014917">
    <property type="entry name" value="DUF1800"/>
</dbReference>
<gene>
    <name evidence="2" type="ORF">A5893_12070</name>
</gene>
<feature type="transmembrane region" description="Helical" evidence="1">
    <location>
        <begin position="7"/>
        <end position="25"/>
    </location>
</feature>
<evidence type="ECO:0000313" key="2">
    <source>
        <dbReference type="EMBL" id="OAQ38778.1"/>
    </source>
</evidence>
<dbReference type="OrthoDB" id="9772295at2"/>
<dbReference type="AlphaFoldDB" id="A0A179DCS6"/>
<keyword evidence="1" id="KW-0812">Transmembrane</keyword>